<dbReference type="AlphaFoldDB" id="A0A0R1VW85"/>
<evidence type="ECO:0000313" key="2">
    <source>
        <dbReference type="EMBL" id="KRM07716.1"/>
    </source>
</evidence>
<reference evidence="2 3" key="1">
    <citation type="journal article" date="2015" name="Genome Announc.">
        <title>Expanding the biotechnology potential of lactobacilli through comparative genomics of 213 strains and associated genera.</title>
        <authorList>
            <person name="Sun Z."/>
            <person name="Harris H.M."/>
            <person name="McCann A."/>
            <person name="Guo C."/>
            <person name="Argimon S."/>
            <person name="Zhang W."/>
            <person name="Yang X."/>
            <person name="Jeffery I.B."/>
            <person name="Cooney J.C."/>
            <person name="Kagawa T.F."/>
            <person name="Liu W."/>
            <person name="Song Y."/>
            <person name="Salvetti E."/>
            <person name="Wrobel A."/>
            <person name="Rasinkangas P."/>
            <person name="Parkhill J."/>
            <person name="Rea M.C."/>
            <person name="O'Sullivan O."/>
            <person name="Ritari J."/>
            <person name="Douillard F.P."/>
            <person name="Paul Ross R."/>
            <person name="Yang R."/>
            <person name="Briner A.E."/>
            <person name="Felis G.E."/>
            <person name="de Vos W.M."/>
            <person name="Barrangou R."/>
            <person name="Klaenhammer T.R."/>
            <person name="Caufield P.W."/>
            <person name="Cui Y."/>
            <person name="Zhang H."/>
            <person name="O'Toole P.W."/>
        </authorList>
    </citation>
    <scope>NUCLEOTIDE SEQUENCE [LARGE SCALE GENOMIC DNA]</scope>
    <source>
        <strain evidence="2 3">DSM 18630</strain>
    </source>
</reference>
<proteinExistence type="predicted"/>
<evidence type="ECO:0000313" key="3">
    <source>
        <dbReference type="Proteomes" id="UP000051451"/>
    </source>
</evidence>
<keyword evidence="1" id="KW-0812">Transmembrane</keyword>
<comment type="caution">
    <text evidence="2">The sequence shown here is derived from an EMBL/GenBank/DDBJ whole genome shotgun (WGS) entry which is preliminary data.</text>
</comment>
<keyword evidence="1" id="KW-1133">Transmembrane helix</keyword>
<feature type="transmembrane region" description="Helical" evidence="1">
    <location>
        <begin position="12"/>
        <end position="30"/>
    </location>
</feature>
<dbReference type="STRING" id="1423750.FC89_GL000156"/>
<sequence>MKTAHFSQTWAVFAGFKASTVINIFIILLASKKIGVAKFYSNTNIVYIYN</sequence>
<dbReference type="Proteomes" id="UP000051451">
    <property type="component" value="Unassembled WGS sequence"/>
</dbReference>
<evidence type="ECO:0000256" key="1">
    <source>
        <dbReference type="SAM" id="Phobius"/>
    </source>
</evidence>
<protein>
    <submittedName>
        <fullName evidence="2">Uncharacterized protein</fullName>
    </submittedName>
</protein>
<organism evidence="2 3">
    <name type="scientific">Liquorilactobacillus ghanensis DSM 18630</name>
    <dbReference type="NCBI Taxonomy" id="1423750"/>
    <lineage>
        <taxon>Bacteria</taxon>
        <taxon>Bacillati</taxon>
        <taxon>Bacillota</taxon>
        <taxon>Bacilli</taxon>
        <taxon>Lactobacillales</taxon>
        <taxon>Lactobacillaceae</taxon>
        <taxon>Liquorilactobacillus</taxon>
    </lineage>
</organism>
<accession>A0A0R1VW85</accession>
<keyword evidence="3" id="KW-1185">Reference proteome</keyword>
<dbReference type="EMBL" id="AZGB01000005">
    <property type="protein sequence ID" value="KRM07716.1"/>
    <property type="molecule type" value="Genomic_DNA"/>
</dbReference>
<gene>
    <name evidence="2" type="ORF">FC89_GL000156</name>
</gene>
<keyword evidence="1" id="KW-0472">Membrane</keyword>
<name>A0A0R1VW85_9LACO</name>
<dbReference type="PATRIC" id="fig|1423750.3.peg.157"/>